<accession>A0A562R5Q6</accession>
<sequence length="145" mass="15217">MLKPSACLRAAFLLGAVAAAVPAAAFDLVVIVSSTSPVTTLRADQAAAIFLGQTTRLPDGTEAAPLDQTIGSPLRDQFYLRLTNKNRALVKAHWSKLVFTGRGQPPAELPDGAAIRRRVAGDPAAIGYIDSSLLDPSVRAVLVVQ</sequence>
<organism evidence="2 3">
    <name type="scientific">Pseudoduganella lurida</name>
    <dbReference type="NCBI Taxonomy" id="1036180"/>
    <lineage>
        <taxon>Bacteria</taxon>
        <taxon>Pseudomonadati</taxon>
        <taxon>Pseudomonadota</taxon>
        <taxon>Betaproteobacteria</taxon>
        <taxon>Burkholderiales</taxon>
        <taxon>Oxalobacteraceae</taxon>
        <taxon>Telluria group</taxon>
        <taxon>Pseudoduganella</taxon>
    </lineage>
</organism>
<reference evidence="2 3" key="1">
    <citation type="journal article" date="2015" name="Stand. Genomic Sci.">
        <title>Genomic Encyclopedia of Bacterial and Archaeal Type Strains, Phase III: the genomes of soil and plant-associated and newly described type strains.</title>
        <authorList>
            <person name="Whitman W.B."/>
            <person name="Woyke T."/>
            <person name="Klenk H.P."/>
            <person name="Zhou Y."/>
            <person name="Lilburn T.G."/>
            <person name="Beck B.J."/>
            <person name="De Vos P."/>
            <person name="Vandamme P."/>
            <person name="Eisen J.A."/>
            <person name="Garrity G."/>
            <person name="Hugenholtz P."/>
            <person name="Kyrpides N.C."/>
        </authorList>
    </citation>
    <scope>NUCLEOTIDE SEQUENCE [LARGE SCALE GENOMIC DNA]</scope>
    <source>
        <strain evidence="2 3">CGMCC 1.10822</strain>
    </source>
</reference>
<dbReference type="Proteomes" id="UP000318431">
    <property type="component" value="Unassembled WGS sequence"/>
</dbReference>
<keyword evidence="1" id="KW-0732">Signal</keyword>
<evidence type="ECO:0000313" key="2">
    <source>
        <dbReference type="EMBL" id="TWI64391.1"/>
    </source>
</evidence>
<feature type="signal peptide" evidence="1">
    <location>
        <begin position="1"/>
        <end position="25"/>
    </location>
</feature>
<evidence type="ECO:0000256" key="1">
    <source>
        <dbReference type="SAM" id="SignalP"/>
    </source>
</evidence>
<feature type="chain" id="PRO_5022210882" description="Phosphate ABC transporter substrate-binding protein" evidence="1">
    <location>
        <begin position="26"/>
        <end position="145"/>
    </location>
</feature>
<dbReference type="Gene3D" id="3.40.190.10">
    <property type="entry name" value="Periplasmic binding protein-like II"/>
    <property type="match status" value="1"/>
</dbReference>
<dbReference type="AlphaFoldDB" id="A0A562R5Q6"/>
<dbReference type="OrthoDB" id="5368589at2"/>
<protein>
    <recommendedName>
        <fullName evidence="4">Phosphate ABC transporter substrate-binding protein</fullName>
    </recommendedName>
</protein>
<evidence type="ECO:0008006" key="4">
    <source>
        <dbReference type="Google" id="ProtNLM"/>
    </source>
</evidence>
<gene>
    <name evidence="2" type="ORF">IP91_03161</name>
</gene>
<evidence type="ECO:0000313" key="3">
    <source>
        <dbReference type="Proteomes" id="UP000318431"/>
    </source>
</evidence>
<comment type="caution">
    <text evidence="2">The sequence shown here is derived from an EMBL/GenBank/DDBJ whole genome shotgun (WGS) entry which is preliminary data.</text>
</comment>
<dbReference type="SUPFAM" id="SSF53850">
    <property type="entry name" value="Periplasmic binding protein-like II"/>
    <property type="match status" value="1"/>
</dbReference>
<dbReference type="EMBL" id="VLLB01000005">
    <property type="protein sequence ID" value="TWI64391.1"/>
    <property type="molecule type" value="Genomic_DNA"/>
</dbReference>
<name>A0A562R5Q6_9BURK</name>
<proteinExistence type="predicted"/>
<keyword evidence="3" id="KW-1185">Reference proteome</keyword>
<dbReference type="RefSeq" id="WP_145650045.1">
    <property type="nucleotide sequence ID" value="NZ_VLLB01000005.1"/>
</dbReference>